<dbReference type="PROSITE" id="PS00622">
    <property type="entry name" value="HTH_LUXR_1"/>
    <property type="match status" value="1"/>
</dbReference>
<gene>
    <name evidence="5" type="ORF">SAMN05216369_1209</name>
</gene>
<dbReference type="PANTHER" id="PTHR43214">
    <property type="entry name" value="TWO-COMPONENT RESPONSE REGULATOR"/>
    <property type="match status" value="1"/>
</dbReference>
<dbReference type="SUPFAM" id="SSF46894">
    <property type="entry name" value="C-terminal effector domain of the bipartite response regulators"/>
    <property type="match status" value="1"/>
</dbReference>
<dbReference type="STRING" id="564117.SAMN05216369_1209"/>
<dbReference type="PRINTS" id="PR00038">
    <property type="entry name" value="HTHLUXR"/>
</dbReference>
<keyword evidence="1" id="KW-0238">DNA-binding</keyword>
<dbReference type="InterPro" id="IPR016032">
    <property type="entry name" value="Sig_transdc_resp-reg_C-effctor"/>
</dbReference>
<dbReference type="OrthoDB" id="9796655at2"/>
<dbReference type="CDD" id="cd06170">
    <property type="entry name" value="LuxR_C_like"/>
    <property type="match status" value="1"/>
</dbReference>
<evidence type="ECO:0000256" key="1">
    <source>
        <dbReference type="ARBA" id="ARBA00023125"/>
    </source>
</evidence>
<dbReference type="PANTHER" id="PTHR43214:SF38">
    <property type="entry name" value="NITRATE_NITRITE RESPONSE REGULATOR PROTEIN NARL"/>
    <property type="match status" value="1"/>
</dbReference>
<proteinExistence type="predicted"/>
<dbReference type="Proteomes" id="UP000184497">
    <property type="component" value="Unassembled WGS sequence"/>
</dbReference>
<dbReference type="InterPro" id="IPR000792">
    <property type="entry name" value="Tscrpt_reg_LuxR_C"/>
</dbReference>
<reference evidence="6" key="1">
    <citation type="submission" date="2016-11" db="EMBL/GenBank/DDBJ databases">
        <authorList>
            <person name="Varghese N."/>
            <person name="Submissions S."/>
        </authorList>
    </citation>
    <scope>NUCLEOTIDE SEQUENCE [LARGE SCALE GENOMIC DNA]</scope>
    <source>
        <strain evidence="6">CGMCC 1.10835</strain>
    </source>
</reference>
<evidence type="ECO:0000259" key="3">
    <source>
        <dbReference type="PROSITE" id="PS50043"/>
    </source>
</evidence>
<dbReference type="GO" id="GO:0000160">
    <property type="term" value="P:phosphorelay signal transduction system"/>
    <property type="evidence" value="ECO:0007669"/>
    <property type="project" value="InterPro"/>
</dbReference>
<dbReference type="SUPFAM" id="SSF52172">
    <property type="entry name" value="CheY-like"/>
    <property type="match status" value="1"/>
</dbReference>
<dbReference type="AlphaFoldDB" id="A0A1M6QYI1"/>
<dbReference type="InterPro" id="IPR011006">
    <property type="entry name" value="CheY-like_superfamily"/>
</dbReference>
<evidence type="ECO:0000256" key="2">
    <source>
        <dbReference type="PROSITE-ProRule" id="PRU00169"/>
    </source>
</evidence>
<dbReference type="Pfam" id="PF00072">
    <property type="entry name" value="Response_reg"/>
    <property type="match status" value="1"/>
</dbReference>
<dbReference type="SMART" id="SM00448">
    <property type="entry name" value="REC"/>
    <property type="match status" value="1"/>
</dbReference>
<feature type="modified residue" description="4-aspartylphosphate" evidence="2">
    <location>
        <position position="66"/>
    </location>
</feature>
<keyword evidence="6" id="KW-1185">Reference proteome</keyword>
<protein>
    <submittedName>
        <fullName evidence="5">Two component transcriptional regulator, LuxR family</fullName>
    </submittedName>
</protein>
<keyword evidence="2" id="KW-0597">Phosphoprotein</keyword>
<dbReference type="GO" id="GO:0003677">
    <property type="term" value="F:DNA binding"/>
    <property type="evidence" value="ECO:0007669"/>
    <property type="project" value="UniProtKB-KW"/>
</dbReference>
<evidence type="ECO:0000313" key="5">
    <source>
        <dbReference type="EMBL" id="SHK25213.1"/>
    </source>
</evidence>
<accession>A0A1M6QYI1</accession>
<evidence type="ECO:0000259" key="4">
    <source>
        <dbReference type="PROSITE" id="PS50110"/>
    </source>
</evidence>
<feature type="domain" description="HTH luxR-type" evidence="3">
    <location>
        <begin position="158"/>
        <end position="223"/>
    </location>
</feature>
<dbReference type="SMART" id="SM00421">
    <property type="entry name" value="HTH_LUXR"/>
    <property type="match status" value="1"/>
</dbReference>
<sequence>MSDTPPDKPSDSPASILLIDDHPLLRQGIKQLVEMEDDMVVAGEASNATDGIRLATELEPDLILMDLNMPEVSGIDALKKLRELNVSSRIIMFTVSDQEDDVVAALRAGADGYLLKDMEPEDMIAQLHQAAVGKMVISDRLTTLLAEALRSNKPQQASRPDFDSLTPREKDILRLIAEGLSNKMIGRKLDISDGTVKVHVKHLLKKLRLRSRVEVAVWAVEEGLHKR</sequence>
<dbReference type="InterPro" id="IPR039420">
    <property type="entry name" value="WalR-like"/>
</dbReference>
<dbReference type="Pfam" id="PF00196">
    <property type="entry name" value="GerE"/>
    <property type="match status" value="1"/>
</dbReference>
<dbReference type="Gene3D" id="3.40.50.2300">
    <property type="match status" value="1"/>
</dbReference>
<dbReference type="InterPro" id="IPR001789">
    <property type="entry name" value="Sig_transdc_resp-reg_receiver"/>
</dbReference>
<feature type="domain" description="Response regulatory" evidence="4">
    <location>
        <begin position="15"/>
        <end position="131"/>
    </location>
</feature>
<organism evidence="5 6">
    <name type="scientific">Marinobacter antarcticus</name>
    <dbReference type="NCBI Taxonomy" id="564117"/>
    <lineage>
        <taxon>Bacteria</taxon>
        <taxon>Pseudomonadati</taxon>
        <taxon>Pseudomonadota</taxon>
        <taxon>Gammaproteobacteria</taxon>
        <taxon>Pseudomonadales</taxon>
        <taxon>Marinobacteraceae</taxon>
        <taxon>Marinobacter</taxon>
    </lineage>
</organism>
<dbReference type="PROSITE" id="PS50110">
    <property type="entry name" value="RESPONSE_REGULATORY"/>
    <property type="match status" value="1"/>
</dbReference>
<evidence type="ECO:0000313" key="6">
    <source>
        <dbReference type="Proteomes" id="UP000184497"/>
    </source>
</evidence>
<dbReference type="GO" id="GO:0006355">
    <property type="term" value="P:regulation of DNA-templated transcription"/>
    <property type="evidence" value="ECO:0007669"/>
    <property type="project" value="InterPro"/>
</dbReference>
<dbReference type="NCBIfam" id="NF007935">
    <property type="entry name" value="PRK10651.1"/>
    <property type="match status" value="1"/>
</dbReference>
<dbReference type="PROSITE" id="PS50043">
    <property type="entry name" value="HTH_LUXR_2"/>
    <property type="match status" value="1"/>
</dbReference>
<dbReference type="RefSeq" id="WP_072796284.1">
    <property type="nucleotide sequence ID" value="NZ_FRAQ01000001.1"/>
</dbReference>
<name>A0A1M6QYI1_9GAMM</name>
<dbReference type="EMBL" id="FRAQ01000001">
    <property type="protein sequence ID" value="SHK25213.1"/>
    <property type="molecule type" value="Genomic_DNA"/>
</dbReference>